<comment type="similarity">
    <text evidence="7">Belongs to the binding-protein-dependent transport system permease family.</text>
</comment>
<gene>
    <name evidence="9" type="ORF">SU32_14230</name>
</gene>
<dbReference type="CDD" id="cd06261">
    <property type="entry name" value="TM_PBP2"/>
    <property type="match status" value="1"/>
</dbReference>
<accession>A0A0M9GLQ1</accession>
<evidence type="ECO:0000256" key="6">
    <source>
        <dbReference type="ARBA" id="ARBA00023136"/>
    </source>
</evidence>
<evidence type="ECO:0000313" key="9">
    <source>
        <dbReference type="EMBL" id="KPB00356.1"/>
    </source>
</evidence>
<evidence type="ECO:0000256" key="7">
    <source>
        <dbReference type="RuleBase" id="RU363032"/>
    </source>
</evidence>
<evidence type="ECO:0000256" key="3">
    <source>
        <dbReference type="ARBA" id="ARBA00022475"/>
    </source>
</evidence>
<feature type="transmembrane region" description="Helical" evidence="7">
    <location>
        <begin position="236"/>
        <end position="262"/>
    </location>
</feature>
<reference evidence="9 10" key="1">
    <citation type="submission" date="2015-01" db="EMBL/GenBank/DDBJ databases">
        <title>Ahrensia donghaiensis sp. nov., a novel dimethylsulphoniopropionate-cleavage bacterium isolated from seawater and emended descriptions of the genus Ahrensia and Ahrensia kielensis.</title>
        <authorList>
            <person name="Liu J."/>
        </authorList>
    </citation>
    <scope>NUCLEOTIDE SEQUENCE [LARGE SCALE GENOMIC DNA]</scope>
    <source>
        <strain evidence="9 10">LZD062</strain>
    </source>
</reference>
<dbReference type="AlphaFoldDB" id="A0A0M9GLQ1"/>
<dbReference type="GO" id="GO:0005886">
    <property type="term" value="C:plasma membrane"/>
    <property type="evidence" value="ECO:0007669"/>
    <property type="project" value="UniProtKB-SubCell"/>
</dbReference>
<keyword evidence="2 7" id="KW-0813">Transport</keyword>
<evidence type="ECO:0000256" key="1">
    <source>
        <dbReference type="ARBA" id="ARBA00004651"/>
    </source>
</evidence>
<proteinExistence type="inferred from homology"/>
<evidence type="ECO:0000313" key="10">
    <source>
        <dbReference type="Proteomes" id="UP000038011"/>
    </source>
</evidence>
<feature type="domain" description="ABC transmembrane type-1" evidence="8">
    <location>
        <begin position="95"/>
        <end position="301"/>
    </location>
</feature>
<dbReference type="PANTHER" id="PTHR43163:SF3">
    <property type="entry name" value="PEPTIDE ABC TRANSPORTER PERMEASE PROTEIN"/>
    <property type="match status" value="1"/>
</dbReference>
<dbReference type="Pfam" id="PF00528">
    <property type="entry name" value="BPD_transp_1"/>
    <property type="match status" value="1"/>
</dbReference>
<keyword evidence="6 7" id="KW-0472">Membrane</keyword>
<dbReference type="InterPro" id="IPR035906">
    <property type="entry name" value="MetI-like_sf"/>
</dbReference>
<dbReference type="Gene3D" id="1.10.3720.10">
    <property type="entry name" value="MetI-like"/>
    <property type="match status" value="1"/>
</dbReference>
<dbReference type="InterPro" id="IPR000515">
    <property type="entry name" value="MetI-like"/>
</dbReference>
<comment type="subcellular location">
    <subcellularLocation>
        <location evidence="1 7">Cell membrane</location>
        <topology evidence="1 7">Multi-pass membrane protein</topology>
    </subcellularLocation>
</comment>
<dbReference type="STRING" id="1514904.SU32_14230"/>
<dbReference type="InterPro" id="IPR045621">
    <property type="entry name" value="BPD_transp_1_N"/>
</dbReference>
<evidence type="ECO:0000256" key="4">
    <source>
        <dbReference type="ARBA" id="ARBA00022692"/>
    </source>
</evidence>
<dbReference type="PANTHER" id="PTHR43163">
    <property type="entry name" value="DIPEPTIDE TRANSPORT SYSTEM PERMEASE PROTEIN DPPB-RELATED"/>
    <property type="match status" value="1"/>
</dbReference>
<keyword evidence="3" id="KW-1003">Cell membrane</keyword>
<keyword evidence="5 7" id="KW-1133">Transmembrane helix</keyword>
<dbReference type="Pfam" id="PF19300">
    <property type="entry name" value="BPD_transp_1_N"/>
    <property type="match status" value="1"/>
</dbReference>
<dbReference type="OrthoDB" id="9807402at2"/>
<dbReference type="Proteomes" id="UP000038011">
    <property type="component" value="Unassembled WGS sequence"/>
</dbReference>
<dbReference type="GO" id="GO:0055085">
    <property type="term" value="P:transmembrane transport"/>
    <property type="evidence" value="ECO:0007669"/>
    <property type="project" value="InterPro"/>
</dbReference>
<evidence type="ECO:0000259" key="8">
    <source>
        <dbReference type="PROSITE" id="PS50928"/>
    </source>
</evidence>
<name>A0A0M9GLQ1_9HYPH</name>
<sequence length="315" mass="33806">MLAYTAKRLLTLIPTLLAASALVFLFVHLIPGDPASILLGDTATAEEVAQLTREMGLDQPLWVQYFVWLGNVLQGDLGTSVFFKTPVLSVIAAGAETSILLACMTMVWIVLIGVPIGVLSATMHGKWVDQVTSGGAMLAASIPTFWLGLYLIFIFSVGLGWFPSSGFPSLSDDGGLANLRYLVLPSLTLAAPNAALIIRLVRASMLDVAREDHVRTARAKGLHPANVAIKHVFRNALIAVAAAFGFTFAALISEAVVTETVFSLPGIGRLVVQSILRRDYPVIQGVILVIVVLYMVINLLVDLAYARLDPRVSLK</sequence>
<dbReference type="EMBL" id="JXMU01000024">
    <property type="protein sequence ID" value="KPB00356.1"/>
    <property type="molecule type" value="Genomic_DNA"/>
</dbReference>
<feature type="transmembrane region" description="Helical" evidence="7">
    <location>
        <begin position="282"/>
        <end position="305"/>
    </location>
</feature>
<evidence type="ECO:0000256" key="2">
    <source>
        <dbReference type="ARBA" id="ARBA00022448"/>
    </source>
</evidence>
<keyword evidence="4 7" id="KW-0812">Transmembrane</keyword>
<protein>
    <submittedName>
        <fullName evidence="9">Peptide ABC transporter</fullName>
    </submittedName>
</protein>
<organism evidence="9 10">
    <name type="scientific">Ahrensia marina</name>
    <dbReference type="NCBI Taxonomy" id="1514904"/>
    <lineage>
        <taxon>Bacteria</taxon>
        <taxon>Pseudomonadati</taxon>
        <taxon>Pseudomonadota</taxon>
        <taxon>Alphaproteobacteria</taxon>
        <taxon>Hyphomicrobiales</taxon>
        <taxon>Ahrensiaceae</taxon>
        <taxon>Ahrensia</taxon>
    </lineage>
</organism>
<keyword evidence="10" id="KW-1185">Reference proteome</keyword>
<comment type="caution">
    <text evidence="9">The sequence shown here is derived from an EMBL/GenBank/DDBJ whole genome shotgun (WGS) entry which is preliminary data.</text>
</comment>
<feature type="transmembrane region" description="Helical" evidence="7">
    <location>
        <begin position="135"/>
        <end position="162"/>
    </location>
</feature>
<feature type="transmembrane region" description="Helical" evidence="7">
    <location>
        <begin position="182"/>
        <end position="201"/>
    </location>
</feature>
<evidence type="ECO:0000256" key="5">
    <source>
        <dbReference type="ARBA" id="ARBA00022989"/>
    </source>
</evidence>
<dbReference type="PROSITE" id="PS50928">
    <property type="entry name" value="ABC_TM1"/>
    <property type="match status" value="1"/>
</dbReference>
<dbReference type="PATRIC" id="fig|1514904.3.peg.1983"/>
<dbReference type="RefSeq" id="WP_054000044.1">
    <property type="nucleotide sequence ID" value="NZ_JXMU01000024.1"/>
</dbReference>
<dbReference type="SUPFAM" id="SSF161098">
    <property type="entry name" value="MetI-like"/>
    <property type="match status" value="1"/>
</dbReference>
<feature type="transmembrane region" description="Helical" evidence="7">
    <location>
        <begin position="99"/>
        <end position="123"/>
    </location>
</feature>